<evidence type="ECO:0000313" key="2">
    <source>
        <dbReference type="EMBL" id="CAH1104277.1"/>
    </source>
</evidence>
<feature type="compositionally biased region" description="Polar residues" evidence="1">
    <location>
        <begin position="200"/>
        <end position="213"/>
    </location>
</feature>
<feature type="compositionally biased region" description="Basic and acidic residues" evidence="1">
    <location>
        <begin position="37"/>
        <end position="50"/>
    </location>
</feature>
<name>A0A9P0CIY3_9CUCU</name>
<feature type="compositionally biased region" description="Basic and acidic residues" evidence="1">
    <location>
        <begin position="57"/>
        <end position="68"/>
    </location>
</feature>
<organism evidence="2 3">
    <name type="scientific">Psylliodes chrysocephalus</name>
    <dbReference type="NCBI Taxonomy" id="3402493"/>
    <lineage>
        <taxon>Eukaryota</taxon>
        <taxon>Metazoa</taxon>
        <taxon>Ecdysozoa</taxon>
        <taxon>Arthropoda</taxon>
        <taxon>Hexapoda</taxon>
        <taxon>Insecta</taxon>
        <taxon>Pterygota</taxon>
        <taxon>Neoptera</taxon>
        <taxon>Endopterygota</taxon>
        <taxon>Coleoptera</taxon>
        <taxon>Polyphaga</taxon>
        <taxon>Cucujiformia</taxon>
        <taxon>Chrysomeloidea</taxon>
        <taxon>Chrysomelidae</taxon>
        <taxon>Galerucinae</taxon>
        <taxon>Alticini</taxon>
        <taxon>Psylliodes</taxon>
    </lineage>
</organism>
<dbReference type="OrthoDB" id="6776169at2759"/>
<sequence length="530" mass="60494">MDELFHDSQDSQENLSSQTVRENSDNNMDTNDSINSQEKEENDRTVKDLYGDLEPPPENKDSFKHAKSMENIQNTSSDPNLRQYRSEYATDVEKPLKLKIKRVEMPANVVKRLLNFQTSENTSEEERGAQSLLLQQSLKAAAEANNTLPTPPPASHPSQPSNTSISQSFFFLPPPLSTQQSTQNSSPSTSQIQLPPASHLTPNSRGLQRWSSQKDSAIRQEILGIVNKDNENFEAPKKTTKLKHLILQKTKATLKTNNKYLPLSDDSDREDESEEEDTQRPRIKRNKPNTPQKDKNNTQAPTKTKKPQMPPIVIDGVTRNHKQMVANIKETINGQFTVKHTNQSTILFVEDEPDYTRVLTNIRTEKIPHHTYTQKQDKSHAFVLRGMTTGTEIEDIKEDLQESYDIKAREIFLMTTKNRPLYLVITDPAITLEYLNKNGDFSVKHTNASTIIFVDDKDDHSRVLNNIKAEKLSYHTYTSSDDKSHAFVLRGLAEGTKIVDIEENLEDDHDIKVRNVYQMNTKERPLFLVV</sequence>
<feature type="region of interest" description="Disordered" evidence="1">
    <location>
        <begin position="258"/>
        <end position="311"/>
    </location>
</feature>
<dbReference type="EMBL" id="OV651828">
    <property type="protein sequence ID" value="CAH1104277.1"/>
    <property type="molecule type" value="Genomic_DNA"/>
</dbReference>
<feature type="region of interest" description="Disordered" evidence="1">
    <location>
        <begin position="1"/>
        <end position="83"/>
    </location>
</feature>
<gene>
    <name evidence="2" type="ORF">PSYICH_LOCUS5313</name>
</gene>
<proteinExistence type="predicted"/>
<evidence type="ECO:0000313" key="3">
    <source>
        <dbReference type="Proteomes" id="UP001153636"/>
    </source>
</evidence>
<protein>
    <submittedName>
        <fullName evidence="2">Uncharacterized protein</fullName>
    </submittedName>
</protein>
<keyword evidence="3" id="KW-1185">Reference proteome</keyword>
<feature type="region of interest" description="Disordered" evidence="1">
    <location>
        <begin position="145"/>
        <end position="213"/>
    </location>
</feature>
<feature type="compositionally biased region" description="Polar residues" evidence="1">
    <location>
        <begin position="70"/>
        <end position="80"/>
    </location>
</feature>
<feature type="compositionally biased region" description="Low complexity" evidence="1">
    <location>
        <begin position="177"/>
        <end position="191"/>
    </location>
</feature>
<accession>A0A9P0CIY3</accession>
<feature type="compositionally biased region" description="Polar residues" evidence="1">
    <location>
        <begin position="11"/>
        <end position="36"/>
    </location>
</feature>
<dbReference type="AlphaFoldDB" id="A0A9P0CIY3"/>
<feature type="compositionally biased region" description="Acidic residues" evidence="1">
    <location>
        <begin position="265"/>
        <end position="277"/>
    </location>
</feature>
<reference evidence="2" key="1">
    <citation type="submission" date="2022-01" db="EMBL/GenBank/DDBJ databases">
        <authorList>
            <person name="King R."/>
        </authorList>
    </citation>
    <scope>NUCLEOTIDE SEQUENCE</scope>
</reference>
<dbReference type="Proteomes" id="UP001153636">
    <property type="component" value="Chromosome 16"/>
</dbReference>
<evidence type="ECO:0000256" key="1">
    <source>
        <dbReference type="SAM" id="MobiDB-lite"/>
    </source>
</evidence>